<name>A0A2Z3H6L0_9BACT</name>
<dbReference type="KEGG" id="gog:C1280_34025"/>
<protein>
    <submittedName>
        <fullName evidence="1">Membrane protein insertion efficiency factor YidD</fullName>
    </submittedName>
</protein>
<proteinExistence type="predicted"/>
<dbReference type="Proteomes" id="UP000245802">
    <property type="component" value="Chromosome"/>
</dbReference>
<dbReference type="EMBL" id="CP025958">
    <property type="protein sequence ID" value="AWM42499.1"/>
    <property type="molecule type" value="Genomic_DNA"/>
</dbReference>
<reference evidence="1 2" key="1">
    <citation type="submission" date="2018-01" db="EMBL/GenBank/DDBJ databases">
        <title>G. obscuriglobus.</title>
        <authorList>
            <person name="Franke J."/>
            <person name="Blomberg W."/>
            <person name="Selmecki A."/>
        </authorList>
    </citation>
    <scope>NUCLEOTIDE SEQUENCE [LARGE SCALE GENOMIC DNA]</scope>
    <source>
        <strain evidence="1 2">DSM 5831</strain>
    </source>
</reference>
<dbReference type="AlphaFoldDB" id="A0A2Z3H6L0"/>
<dbReference type="OrthoDB" id="9801753at2"/>
<gene>
    <name evidence="1" type="primary">yidD</name>
    <name evidence="1" type="ORF">C1280_34025</name>
</gene>
<keyword evidence="2" id="KW-1185">Reference proteome</keyword>
<dbReference type="PANTHER" id="PTHR33383:SF1">
    <property type="entry name" value="MEMBRANE PROTEIN INSERTION EFFICIENCY FACTOR-RELATED"/>
    <property type="match status" value="1"/>
</dbReference>
<organism evidence="1 2">
    <name type="scientific">Gemmata obscuriglobus</name>
    <dbReference type="NCBI Taxonomy" id="114"/>
    <lineage>
        <taxon>Bacteria</taxon>
        <taxon>Pseudomonadati</taxon>
        <taxon>Planctomycetota</taxon>
        <taxon>Planctomycetia</taxon>
        <taxon>Gemmatales</taxon>
        <taxon>Gemmataceae</taxon>
        <taxon>Gemmata</taxon>
    </lineage>
</organism>
<accession>A0A2Z3H6L0</accession>
<sequence>MVFCVRGYQKVIRPMLPPMCRFHPGCSEYFILSVKKHGPVYGCAKGAWRICRCNPWNKGGYDPP</sequence>
<evidence type="ECO:0000313" key="2">
    <source>
        <dbReference type="Proteomes" id="UP000245802"/>
    </source>
</evidence>
<dbReference type="NCBIfam" id="TIGR00278">
    <property type="entry name" value="membrane protein insertion efficiency factor YidD"/>
    <property type="match status" value="1"/>
</dbReference>
<dbReference type="PANTHER" id="PTHR33383">
    <property type="entry name" value="MEMBRANE PROTEIN INSERTION EFFICIENCY FACTOR-RELATED"/>
    <property type="match status" value="1"/>
</dbReference>
<dbReference type="SMART" id="SM01234">
    <property type="entry name" value="Haemolytic"/>
    <property type="match status" value="1"/>
</dbReference>
<evidence type="ECO:0000313" key="1">
    <source>
        <dbReference type="EMBL" id="AWM42499.1"/>
    </source>
</evidence>
<dbReference type="InterPro" id="IPR002696">
    <property type="entry name" value="Membr_insert_effic_factor_YidD"/>
</dbReference>
<dbReference type="Pfam" id="PF01809">
    <property type="entry name" value="YidD"/>
    <property type="match status" value="1"/>
</dbReference>